<dbReference type="SUPFAM" id="SSF158791">
    <property type="entry name" value="MgtE N-terminal domain-like"/>
    <property type="match status" value="1"/>
</dbReference>
<dbReference type="EMBL" id="VINQ01000006">
    <property type="protein sequence ID" value="KAA0916134.1"/>
    <property type="molecule type" value="Genomic_DNA"/>
</dbReference>
<dbReference type="Proteomes" id="UP000325291">
    <property type="component" value="Unassembled WGS sequence"/>
</dbReference>
<gene>
    <name evidence="2" type="ORF">FLO80_10425</name>
</gene>
<sequence>MVAIARRPRKSGRRIRPVGRALFLVACFLVASGVLRLGTNVGSVLAEQTEQQPEIEAGKPDTPATMRLPDDEVNAVLEALAKKENRLKQREEQLEKRLQDLALAERTIEQRLAELKTAEAELKRTIDVVDGASERDLETLTAVYENMKSKDAAALFEQMDPEFSAGFLARMKPGAAAGILAGLSAERAYSISAILAGRSALGPTK</sequence>
<protein>
    <submittedName>
        <fullName evidence="2">DUF3552 domain-containing protein</fullName>
    </submittedName>
</protein>
<accession>A0A5A9ZG30</accession>
<keyword evidence="3" id="KW-1185">Reference proteome</keyword>
<evidence type="ECO:0000313" key="2">
    <source>
        <dbReference type="EMBL" id="KAA0916134.1"/>
    </source>
</evidence>
<feature type="coiled-coil region" evidence="1">
    <location>
        <begin position="73"/>
        <end position="135"/>
    </location>
</feature>
<evidence type="ECO:0000313" key="3">
    <source>
        <dbReference type="Proteomes" id="UP000325291"/>
    </source>
</evidence>
<reference evidence="2 3" key="1">
    <citation type="submission" date="2019-07" db="EMBL/GenBank/DDBJ databases">
        <title>Aquicoccus porphyridii gen. nov., sp. nov., isolated from a small marine red alga, Porphyridium marinum.</title>
        <authorList>
            <person name="Liu L."/>
        </authorList>
    </citation>
    <scope>NUCLEOTIDE SEQUENCE [LARGE SCALE GENOMIC DNA]</scope>
    <source>
        <strain evidence="2 3">L1 8-17</strain>
    </source>
</reference>
<name>A0A5A9ZG30_9RHOB</name>
<evidence type="ECO:0000256" key="1">
    <source>
        <dbReference type="SAM" id="Coils"/>
    </source>
</evidence>
<organism evidence="2 3">
    <name type="scientific">Aquicoccus porphyridii</name>
    <dbReference type="NCBI Taxonomy" id="1852029"/>
    <lineage>
        <taxon>Bacteria</taxon>
        <taxon>Pseudomonadati</taxon>
        <taxon>Pseudomonadota</taxon>
        <taxon>Alphaproteobacteria</taxon>
        <taxon>Rhodobacterales</taxon>
        <taxon>Paracoccaceae</taxon>
        <taxon>Aquicoccus</taxon>
    </lineage>
</organism>
<keyword evidence="1" id="KW-0175">Coiled coil</keyword>
<proteinExistence type="predicted"/>
<dbReference type="AlphaFoldDB" id="A0A5A9ZG30"/>
<comment type="caution">
    <text evidence="2">The sequence shown here is derived from an EMBL/GenBank/DDBJ whole genome shotgun (WGS) entry which is preliminary data.</text>
</comment>